<dbReference type="InterPro" id="IPR046346">
    <property type="entry name" value="Aminoacid_DH-like_N_sf"/>
</dbReference>
<dbReference type="PANTHER" id="PTHR11606">
    <property type="entry name" value="GLUTAMATE DEHYDROGENASE"/>
    <property type="match status" value="1"/>
</dbReference>
<protein>
    <submittedName>
        <fullName evidence="4">Glu/Leu/Phe/Val dehydrogenase family protein</fullName>
    </submittedName>
</protein>
<reference evidence="4 5" key="1">
    <citation type="submission" date="2013-02" db="EMBL/GenBank/DDBJ databases">
        <title>A novel strain isolated from Lonar lake, Maharashtra, India.</title>
        <authorList>
            <person name="Singh A."/>
        </authorList>
    </citation>
    <scope>NUCLEOTIDE SEQUENCE [LARGE SCALE GENOMIC DNA]</scope>
    <source>
        <strain evidence="4 5">AK24</strain>
    </source>
</reference>
<comment type="caution">
    <text evidence="4">The sequence shown here is derived from an EMBL/GenBank/DDBJ whole genome shotgun (WGS) entry which is preliminary data.</text>
</comment>
<dbReference type="Pfam" id="PF02812">
    <property type="entry name" value="ELFV_dehydrog_N"/>
    <property type="match status" value="1"/>
</dbReference>
<dbReference type="OrthoDB" id="9803297at2"/>
<dbReference type="Gene3D" id="3.40.50.720">
    <property type="entry name" value="NAD(P)-binding Rossmann-like Domain"/>
    <property type="match status" value="1"/>
</dbReference>
<organism evidence="4 5">
    <name type="scientific">Lunatimonas lonarensis</name>
    <dbReference type="NCBI Taxonomy" id="1232681"/>
    <lineage>
        <taxon>Bacteria</taxon>
        <taxon>Pseudomonadati</taxon>
        <taxon>Bacteroidota</taxon>
        <taxon>Cytophagia</taxon>
        <taxon>Cytophagales</taxon>
        <taxon>Cyclobacteriaceae</taxon>
    </lineage>
</organism>
<dbReference type="SUPFAM" id="SSF53223">
    <property type="entry name" value="Aminoacid dehydrogenase-like, N-terminal domain"/>
    <property type="match status" value="1"/>
</dbReference>
<accession>R7ZYX0</accession>
<dbReference type="InterPro" id="IPR036291">
    <property type="entry name" value="NAD(P)-bd_dom_sf"/>
</dbReference>
<proteinExistence type="inferred from homology"/>
<dbReference type="EMBL" id="AQHR01000009">
    <property type="protein sequence ID" value="EON79292.1"/>
    <property type="molecule type" value="Genomic_DNA"/>
</dbReference>
<dbReference type="AlphaFoldDB" id="R7ZYX0"/>
<sequence>MREILKKFENKQPEIVFEWSDSESEAEGWLVINSLRNGAAGGGTRMKKGIDKQDVIELAKTMEIKYTVSGPPIGGARSGINFDPKDPRKAEVLKRWYAVVMPILKSYCGTMGDLNVDERTEILPITEDYGLWHPQEGVVNGHYKAAEPEKIRKIGQLRQGMGKIIEDPKYAPDGTKRHTVSDMITGYGLAESIKHYYRLWGGKLKGKRAIIQGWGNVGASAACFLALEGVKIVGIHSLEGGLINTEGFSLEEVKTLFLNKENNRLVAENLIPYAEVSQRIWDVKADIFIPAAASRLITKEQVNRLLAGGVELITCGANIPFAEDDIFLGPIGIMADNKISLIPDFISNSGMARLNAYLMGEKAALTDQAIFEDISKTVAKALKRTHETNPQKTKIAQNALEIALNQVI</sequence>
<dbReference type="PATRIC" id="fig|1288963.3.peg.215"/>
<keyword evidence="2" id="KW-0560">Oxidoreductase</keyword>
<keyword evidence="5" id="KW-1185">Reference proteome</keyword>
<dbReference type="GO" id="GO:0004352">
    <property type="term" value="F:glutamate dehydrogenase (NAD+) activity"/>
    <property type="evidence" value="ECO:0007669"/>
    <property type="project" value="TreeGrafter"/>
</dbReference>
<dbReference type="RefSeq" id="WP_010852369.1">
    <property type="nucleotide sequence ID" value="NZ_AQHR01000009.1"/>
</dbReference>
<evidence type="ECO:0000313" key="5">
    <source>
        <dbReference type="Proteomes" id="UP000013909"/>
    </source>
</evidence>
<gene>
    <name evidence="4" type="ORF">ADIS_0217</name>
</gene>
<evidence type="ECO:0000256" key="1">
    <source>
        <dbReference type="ARBA" id="ARBA00006382"/>
    </source>
</evidence>
<dbReference type="InterPro" id="IPR006097">
    <property type="entry name" value="Glu/Leu/Phe/Val/Trp_DH_dimer"/>
</dbReference>
<dbReference type="InterPro" id="IPR006096">
    <property type="entry name" value="Glu/Leu/Phe/Val/Trp_DH_C"/>
</dbReference>
<feature type="domain" description="Glutamate/phenylalanine/leucine/valine/L-tryptophan dehydrogenase C-terminal" evidence="3">
    <location>
        <begin position="181"/>
        <end position="407"/>
    </location>
</feature>
<dbReference type="Pfam" id="PF00208">
    <property type="entry name" value="ELFV_dehydrog"/>
    <property type="match status" value="1"/>
</dbReference>
<dbReference type="Gene3D" id="3.40.50.10860">
    <property type="entry name" value="Leucine Dehydrogenase, chain A, domain 1"/>
    <property type="match status" value="1"/>
</dbReference>
<dbReference type="PANTHER" id="PTHR11606:SF13">
    <property type="entry name" value="GLUTAMATE DEHYDROGENASE 1, MITOCHONDRIAL"/>
    <property type="match status" value="1"/>
</dbReference>
<evidence type="ECO:0000256" key="2">
    <source>
        <dbReference type="ARBA" id="ARBA00023002"/>
    </source>
</evidence>
<name>R7ZYX0_9BACT</name>
<dbReference type="GO" id="GO:0006538">
    <property type="term" value="P:L-glutamate catabolic process"/>
    <property type="evidence" value="ECO:0007669"/>
    <property type="project" value="TreeGrafter"/>
</dbReference>
<evidence type="ECO:0000313" key="4">
    <source>
        <dbReference type="EMBL" id="EON79292.1"/>
    </source>
</evidence>
<dbReference type="STRING" id="1232681.ADIS_0217"/>
<dbReference type="SMART" id="SM00839">
    <property type="entry name" value="ELFV_dehydrog"/>
    <property type="match status" value="1"/>
</dbReference>
<evidence type="ECO:0000259" key="3">
    <source>
        <dbReference type="SMART" id="SM00839"/>
    </source>
</evidence>
<dbReference type="SUPFAM" id="SSF51735">
    <property type="entry name" value="NAD(P)-binding Rossmann-fold domains"/>
    <property type="match status" value="1"/>
</dbReference>
<dbReference type="Proteomes" id="UP000013909">
    <property type="component" value="Unassembled WGS sequence"/>
</dbReference>
<comment type="similarity">
    <text evidence="1">Belongs to the Glu/Leu/Phe/Val dehydrogenases family.</text>
</comment>